<dbReference type="InterPro" id="IPR036397">
    <property type="entry name" value="RNaseH_sf"/>
</dbReference>
<feature type="compositionally biased region" description="Basic residues" evidence="1">
    <location>
        <begin position="20"/>
        <end position="31"/>
    </location>
</feature>
<dbReference type="Proteomes" id="UP001454036">
    <property type="component" value="Unassembled WGS sequence"/>
</dbReference>
<evidence type="ECO:0000256" key="1">
    <source>
        <dbReference type="SAM" id="MobiDB-lite"/>
    </source>
</evidence>
<keyword evidence="3" id="KW-1185">Reference proteome</keyword>
<gene>
    <name evidence="2" type="ORF">LIER_33919</name>
</gene>
<evidence type="ECO:0000313" key="3">
    <source>
        <dbReference type="Proteomes" id="UP001454036"/>
    </source>
</evidence>
<reference evidence="2 3" key="1">
    <citation type="submission" date="2024-01" db="EMBL/GenBank/DDBJ databases">
        <title>The complete chloroplast genome sequence of Lithospermum erythrorhizon: insights into the phylogenetic relationship among Boraginaceae species and the maternal lineages of purple gromwells.</title>
        <authorList>
            <person name="Okada T."/>
            <person name="Watanabe K."/>
        </authorList>
    </citation>
    <scope>NUCLEOTIDE SEQUENCE [LARGE SCALE GENOMIC DNA]</scope>
</reference>
<evidence type="ECO:0008006" key="4">
    <source>
        <dbReference type="Google" id="ProtNLM"/>
    </source>
</evidence>
<dbReference type="SUPFAM" id="SSF53098">
    <property type="entry name" value="Ribonuclease H-like"/>
    <property type="match status" value="1"/>
</dbReference>
<name>A0AAV3S2U8_LITER</name>
<dbReference type="AlphaFoldDB" id="A0AAV3S2U8"/>
<evidence type="ECO:0000313" key="2">
    <source>
        <dbReference type="EMBL" id="GAA0186631.1"/>
    </source>
</evidence>
<feature type="region of interest" description="Disordered" evidence="1">
    <location>
        <begin position="16"/>
        <end position="52"/>
    </location>
</feature>
<dbReference type="InterPro" id="IPR012337">
    <property type="entry name" value="RNaseH-like_sf"/>
</dbReference>
<dbReference type="Gene3D" id="3.30.420.10">
    <property type="entry name" value="Ribonuclease H-like superfamily/Ribonuclease H"/>
    <property type="match status" value="1"/>
</dbReference>
<dbReference type="GO" id="GO:0003676">
    <property type="term" value="F:nucleic acid binding"/>
    <property type="evidence" value="ECO:0007669"/>
    <property type="project" value="InterPro"/>
</dbReference>
<proteinExistence type="predicted"/>
<protein>
    <recommendedName>
        <fullName evidence="4">RNase H type-1 domain-containing protein</fullName>
    </recommendedName>
</protein>
<accession>A0AAV3S2U8</accession>
<comment type="caution">
    <text evidence="2">The sequence shown here is derived from an EMBL/GenBank/DDBJ whole genome shotgun (WGS) entry which is preliminary data.</text>
</comment>
<organism evidence="2 3">
    <name type="scientific">Lithospermum erythrorhizon</name>
    <name type="common">Purple gromwell</name>
    <name type="synonym">Lithospermum officinale var. erythrorhizon</name>
    <dbReference type="NCBI Taxonomy" id="34254"/>
    <lineage>
        <taxon>Eukaryota</taxon>
        <taxon>Viridiplantae</taxon>
        <taxon>Streptophyta</taxon>
        <taxon>Embryophyta</taxon>
        <taxon>Tracheophyta</taxon>
        <taxon>Spermatophyta</taxon>
        <taxon>Magnoliopsida</taxon>
        <taxon>eudicotyledons</taxon>
        <taxon>Gunneridae</taxon>
        <taxon>Pentapetalae</taxon>
        <taxon>asterids</taxon>
        <taxon>lamiids</taxon>
        <taxon>Boraginales</taxon>
        <taxon>Boraginaceae</taxon>
        <taxon>Boraginoideae</taxon>
        <taxon>Lithospermeae</taxon>
        <taxon>Lithospermum</taxon>
    </lineage>
</organism>
<dbReference type="EMBL" id="BAABME010013895">
    <property type="protein sequence ID" value="GAA0186631.1"/>
    <property type="molecule type" value="Genomic_DNA"/>
</dbReference>
<sequence length="268" mass="31147">MPQCKIHFTCESKDTPLHSLTKRPMRPQLKHKPSDERTDAHPYPVPQLHHRSPLERTSKLLSKFLCKALRRQPLNMHPEGTFVELDVLRHYPQFSRYHDNQIVFITPLTTYQHPIHIPGRGEEHMEHIFINHLHFHFLRVPRLCHGHREPPDAHHLFLSHAHFHEQTRRTLMNSGSKVRLLKRDDGSWTCRLREGLGIATNNVAKYRGMILRLKAALQKGFTTIRVQGDSKLLDIIVHVLRDLNSEADAQANLALELADGQVEEVIDK</sequence>